<dbReference type="Gene3D" id="1.10.238.10">
    <property type="entry name" value="EF-hand"/>
    <property type="match status" value="1"/>
</dbReference>
<dbReference type="GO" id="GO:0005509">
    <property type="term" value="F:calcium ion binding"/>
    <property type="evidence" value="ECO:0007669"/>
    <property type="project" value="InterPro"/>
</dbReference>
<evidence type="ECO:0000259" key="1">
    <source>
        <dbReference type="PROSITE" id="PS50222"/>
    </source>
</evidence>
<accession>M1JKR9</accession>
<gene>
    <name evidence="2" type="ORF">ECU01_1260</name>
</gene>
<dbReference type="VEuPathDB" id="MicrosporidiaDB:ECU01_1260"/>
<dbReference type="SUPFAM" id="SSF47473">
    <property type="entry name" value="EF-hand"/>
    <property type="match status" value="1"/>
</dbReference>
<organism evidence="2">
    <name type="scientific">Encephalitozoon cuniculi</name>
    <name type="common">Microsporidian parasite</name>
    <dbReference type="NCBI Taxonomy" id="6035"/>
    <lineage>
        <taxon>Eukaryota</taxon>
        <taxon>Fungi</taxon>
        <taxon>Fungi incertae sedis</taxon>
        <taxon>Microsporidia</taxon>
        <taxon>Unikaryonidae</taxon>
        <taxon>Encephalitozoon</taxon>
    </lineage>
</organism>
<name>M1JKR9_ENCCN</name>
<protein>
    <submittedName>
        <fullName evidence="2">Calcium-binding protein</fullName>
    </submittedName>
</protein>
<dbReference type="AlphaFoldDB" id="M1JKR9"/>
<sequence length="131" mass="15204">MLERNESDRIYDMVTHGNEMTLEDLKQFIEIVFLDVSSQQVSQLTQSLGNIVTRDDFNSILDSLVLKRTGNLDVFNSWDRDQKGHIDKNDVEAILKSYGLSFKESYIDAMLGIFKDKKMRFDDLNSLCKEK</sequence>
<reference evidence="2" key="1">
    <citation type="journal article" date="2013" name="Eukaryot. Cell">
        <title>Extremely Reduced Levels of Heterozygosity in the Vertebrate Pathogen Encephalitozoon cuniculi.</title>
        <authorList>
            <person name="Selman M."/>
            <person name="Sak B."/>
            <person name="Kvac M."/>
            <person name="Farinelli L."/>
            <person name="Weiss L.M."/>
            <person name="Corradi N."/>
        </authorList>
    </citation>
    <scope>NUCLEOTIDE SEQUENCE</scope>
</reference>
<proteinExistence type="predicted"/>
<dbReference type="InterPro" id="IPR011992">
    <property type="entry name" value="EF-hand-dom_pair"/>
</dbReference>
<dbReference type="VEuPathDB" id="MicrosporidiaDB:AEWR_011120"/>
<dbReference type="InterPro" id="IPR002048">
    <property type="entry name" value="EF_hand_dom"/>
</dbReference>
<dbReference type="PROSITE" id="PS50222">
    <property type="entry name" value="EF_HAND_2"/>
    <property type="match status" value="1"/>
</dbReference>
<dbReference type="EMBL" id="KC513612">
    <property type="protein sequence ID" value="AGE96114.1"/>
    <property type="molecule type" value="Genomic_DNA"/>
</dbReference>
<evidence type="ECO:0000313" key="2">
    <source>
        <dbReference type="EMBL" id="AGE96114.1"/>
    </source>
</evidence>
<dbReference type="VEuPathDB" id="MicrosporidiaDB:M970_011120"/>
<dbReference type="Pfam" id="PF13405">
    <property type="entry name" value="EF-hand_6"/>
    <property type="match status" value="1"/>
</dbReference>
<dbReference type="VEuPathDB" id="MicrosporidiaDB:AEWQ_011090"/>
<feature type="domain" description="EF-hand" evidence="1">
    <location>
        <begin position="73"/>
        <end position="101"/>
    </location>
</feature>
<dbReference type="VEuPathDB" id="MicrosporidiaDB:AEWD_011120"/>